<dbReference type="PANTHER" id="PTHR24148">
    <property type="entry name" value="ANKYRIN REPEAT DOMAIN-CONTAINING PROTEIN 39 HOMOLOG-RELATED"/>
    <property type="match status" value="1"/>
</dbReference>
<evidence type="ECO:0000259" key="1">
    <source>
        <dbReference type="Pfam" id="PF06985"/>
    </source>
</evidence>
<dbReference type="InterPro" id="IPR010730">
    <property type="entry name" value="HET"/>
</dbReference>
<sequence>MAQHHLPSIDAGDAIRLLELHPGSHGDPIVCRLLPANLNHAPPYEALSYVWGSQNLMCEILCDGNPFQIGFNLRDALDRLRLPLAKRLLWVDAACINQADNNKKKYQQAGDNTTLALTVIDQIRRLSQSMMISNTDHFNNNTLSPNDIDFLVEKVYLDLTERQCSALAAFFDRPWFERIWVIQEVGNANFAQVLIGEHERPWQSLGMAAA</sequence>
<name>A0A6A5YZ39_9PLEO</name>
<dbReference type="OrthoDB" id="2157530at2759"/>
<feature type="domain" description="Heterokaryon incompatibility" evidence="1">
    <location>
        <begin position="44"/>
        <end position="184"/>
    </location>
</feature>
<dbReference type="AlphaFoldDB" id="A0A6A5YZ39"/>
<reference evidence="2" key="1">
    <citation type="journal article" date="2020" name="Stud. Mycol.">
        <title>101 Dothideomycetes genomes: a test case for predicting lifestyles and emergence of pathogens.</title>
        <authorList>
            <person name="Haridas S."/>
            <person name="Albert R."/>
            <person name="Binder M."/>
            <person name="Bloem J."/>
            <person name="Labutti K."/>
            <person name="Salamov A."/>
            <person name="Andreopoulos B."/>
            <person name="Baker S."/>
            <person name="Barry K."/>
            <person name="Bills G."/>
            <person name="Bluhm B."/>
            <person name="Cannon C."/>
            <person name="Castanera R."/>
            <person name="Culley D."/>
            <person name="Daum C."/>
            <person name="Ezra D."/>
            <person name="Gonzalez J."/>
            <person name="Henrissat B."/>
            <person name="Kuo A."/>
            <person name="Liang C."/>
            <person name="Lipzen A."/>
            <person name="Lutzoni F."/>
            <person name="Magnuson J."/>
            <person name="Mondo S."/>
            <person name="Nolan M."/>
            <person name="Ohm R."/>
            <person name="Pangilinan J."/>
            <person name="Park H.-J."/>
            <person name="Ramirez L."/>
            <person name="Alfaro M."/>
            <person name="Sun H."/>
            <person name="Tritt A."/>
            <person name="Yoshinaga Y."/>
            <person name="Zwiers L.-H."/>
            <person name="Turgeon B."/>
            <person name="Goodwin S."/>
            <person name="Spatafora J."/>
            <person name="Crous P."/>
            <person name="Grigoriev I."/>
        </authorList>
    </citation>
    <scope>NUCLEOTIDE SEQUENCE</scope>
    <source>
        <strain evidence="2">CBS 627.86</strain>
    </source>
</reference>
<accession>A0A6A5YZ39</accession>
<dbReference type="Pfam" id="PF06985">
    <property type="entry name" value="HET"/>
    <property type="match status" value="1"/>
</dbReference>
<evidence type="ECO:0000313" key="2">
    <source>
        <dbReference type="EMBL" id="KAF2112084.1"/>
    </source>
</evidence>
<organism evidence="2 3">
    <name type="scientific">Lophiotrema nucula</name>
    <dbReference type="NCBI Taxonomy" id="690887"/>
    <lineage>
        <taxon>Eukaryota</taxon>
        <taxon>Fungi</taxon>
        <taxon>Dikarya</taxon>
        <taxon>Ascomycota</taxon>
        <taxon>Pezizomycotina</taxon>
        <taxon>Dothideomycetes</taxon>
        <taxon>Pleosporomycetidae</taxon>
        <taxon>Pleosporales</taxon>
        <taxon>Lophiotremataceae</taxon>
        <taxon>Lophiotrema</taxon>
    </lineage>
</organism>
<dbReference type="EMBL" id="ML977332">
    <property type="protein sequence ID" value="KAF2112084.1"/>
    <property type="molecule type" value="Genomic_DNA"/>
</dbReference>
<dbReference type="InterPro" id="IPR052895">
    <property type="entry name" value="HetReg/Transcr_Mod"/>
</dbReference>
<dbReference type="Proteomes" id="UP000799770">
    <property type="component" value="Unassembled WGS sequence"/>
</dbReference>
<keyword evidence="3" id="KW-1185">Reference proteome</keyword>
<protein>
    <submittedName>
        <fullName evidence="2">Heterokaryon incompatibility protein-domain-containing protein</fullName>
    </submittedName>
</protein>
<evidence type="ECO:0000313" key="3">
    <source>
        <dbReference type="Proteomes" id="UP000799770"/>
    </source>
</evidence>
<proteinExistence type="predicted"/>
<dbReference type="PANTHER" id="PTHR24148:SF64">
    <property type="entry name" value="HETEROKARYON INCOMPATIBILITY DOMAIN-CONTAINING PROTEIN"/>
    <property type="match status" value="1"/>
</dbReference>
<gene>
    <name evidence="2" type="ORF">BDV96DRAFT_649446</name>
</gene>